<gene>
    <name evidence="4" type="ORF">AACH10_10210</name>
</gene>
<dbReference type="InterPro" id="IPR011006">
    <property type="entry name" value="CheY-like_superfamily"/>
</dbReference>
<dbReference type="CDD" id="cd00156">
    <property type="entry name" value="REC"/>
    <property type="match status" value="1"/>
</dbReference>
<dbReference type="PANTHER" id="PTHR44591:SF23">
    <property type="entry name" value="CHEY SUBFAMILY"/>
    <property type="match status" value="1"/>
</dbReference>
<feature type="domain" description="Response regulatory" evidence="3">
    <location>
        <begin position="11"/>
        <end position="128"/>
    </location>
</feature>
<sequence>MCGDFHPPPLRVLYVEDDRLCALLFSEMLRDENGVALRVAEDGAEALAIATEWRPQVLVIDAWLPDQTGHALLPRLRALPGLESAHAIMCSADSDVDDRARAMAAGFAAFWPKPVEAGAVRAAMRALAAARAAG</sequence>
<dbReference type="PANTHER" id="PTHR44591">
    <property type="entry name" value="STRESS RESPONSE REGULATOR PROTEIN 1"/>
    <property type="match status" value="1"/>
</dbReference>
<dbReference type="SUPFAM" id="SSF52172">
    <property type="entry name" value="CheY-like"/>
    <property type="match status" value="1"/>
</dbReference>
<dbReference type="InterPro" id="IPR001789">
    <property type="entry name" value="Sig_transdc_resp-reg_receiver"/>
</dbReference>
<dbReference type="RefSeq" id="WP_341410280.1">
    <property type="nucleotide sequence ID" value="NZ_JBBUTH010000004.1"/>
</dbReference>
<proteinExistence type="predicted"/>
<keyword evidence="5" id="KW-1185">Reference proteome</keyword>
<dbReference type="PROSITE" id="PS50110">
    <property type="entry name" value="RESPONSE_REGULATORY"/>
    <property type="match status" value="1"/>
</dbReference>
<feature type="modified residue" description="4-aspartylphosphate" evidence="2">
    <location>
        <position position="61"/>
    </location>
</feature>
<evidence type="ECO:0000313" key="4">
    <source>
        <dbReference type="EMBL" id="MEK8050612.1"/>
    </source>
</evidence>
<dbReference type="Gene3D" id="3.40.50.2300">
    <property type="match status" value="1"/>
</dbReference>
<protein>
    <submittedName>
        <fullName evidence="4">Response regulator</fullName>
    </submittedName>
</protein>
<comment type="caution">
    <text evidence="4">The sequence shown here is derived from an EMBL/GenBank/DDBJ whole genome shotgun (WGS) entry which is preliminary data.</text>
</comment>
<evidence type="ECO:0000259" key="3">
    <source>
        <dbReference type="PROSITE" id="PS50110"/>
    </source>
</evidence>
<dbReference type="Proteomes" id="UP001365405">
    <property type="component" value="Unassembled WGS sequence"/>
</dbReference>
<dbReference type="EMBL" id="JBBUTH010000004">
    <property type="protein sequence ID" value="MEK8050612.1"/>
    <property type="molecule type" value="Genomic_DNA"/>
</dbReference>
<evidence type="ECO:0000256" key="1">
    <source>
        <dbReference type="ARBA" id="ARBA00022553"/>
    </source>
</evidence>
<organism evidence="4 5">
    <name type="scientific">Pseudaquabacterium inlustre</name>
    <dbReference type="NCBI Taxonomy" id="2984192"/>
    <lineage>
        <taxon>Bacteria</taxon>
        <taxon>Pseudomonadati</taxon>
        <taxon>Pseudomonadota</taxon>
        <taxon>Betaproteobacteria</taxon>
        <taxon>Burkholderiales</taxon>
        <taxon>Sphaerotilaceae</taxon>
        <taxon>Pseudaquabacterium</taxon>
    </lineage>
</organism>
<dbReference type="SMART" id="SM00448">
    <property type="entry name" value="REC"/>
    <property type="match status" value="1"/>
</dbReference>
<evidence type="ECO:0000313" key="5">
    <source>
        <dbReference type="Proteomes" id="UP001365405"/>
    </source>
</evidence>
<evidence type="ECO:0000256" key="2">
    <source>
        <dbReference type="PROSITE-ProRule" id="PRU00169"/>
    </source>
</evidence>
<dbReference type="Pfam" id="PF00072">
    <property type="entry name" value="Response_reg"/>
    <property type="match status" value="1"/>
</dbReference>
<keyword evidence="1 2" id="KW-0597">Phosphoprotein</keyword>
<name>A0ABU9CJ66_9BURK</name>
<accession>A0ABU9CJ66</accession>
<dbReference type="InterPro" id="IPR050595">
    <property type="entry name" value="Bact_response_regulator"/>
</dbReference>
<reference evidence="4 5" key="1">
    <citation type="submission" date="2024-04" db="EMBL/GenBank/DDBJ databases">
        <title>Novel species of the genus Ideonella isolated from streams.</title>
        <authorList>
            <person name="Lu H."/>
        </authorList>
    </citation>
    <scope>NUCLEOTIDE SEQUENCE [LARGE SCALE GENOMIC DNA]</scope>
    <source>
        <strain evidence="4 5">DXS22W</strain>
    </source>
</reference>